<dbReference type="Pfam" id="PF01551">
    <property type="entry name" value="Peptidase_M23"/>
    <property type="match status" value="1"/>
</dbReference>
<gene>
    <name evidence="2" type="ORF">ICL07_10870</name>
</gene>
<feature type="domain" description="M23ase beta-sheet core" evidence="1">
    <location>
        <begin position="922"/>
        <end position="1019"/>
    </location>
</feature>
<keyword evidence="3" id="KW-1185">Reference proteome</keyword>
<dbReference type="RefSeq" id="WP_188087924.1">
    <property type="nucleotide sequence ID" value="NZ_JACVFC010000001.1"/>
</dbReference>
<dbReference type="SUPFAM" id="SSF51261">
    <property type="entry name" value="Duplicated hybrid motif"/>
    <property type="match status" value="1"/>
</dbReference>
<evidence type="ECO:0000313" key="2">
    <source>
        <dbReference type="EMBL" id="MBC9930880.1"/>
    </source>
</evidence>
<sequence length="1055" mass="119416">MIHPCSPARYLVCEGALCSCDKTAAPTAMKVVSHHRFYIHSSSGMDRPVVTNHDNDQRALHFSSCLASGKPEPCIPQLLWQIPGDQQRIILANGACPLPDNATAQCLSRGGRIHFLTHGQLPGGNADSPGIYSPDNQPPADRSAINFPENTPHLVSITGPEKIRQLRHASWEAVFDRPPDKSDVDLIYWSLQNDQGTEVAACSGDDTFHHRFMDDGQYTLRIFGGEDATIMLSLKIQVTPTGIICSQRHARPGQRISFTVADAEPADIFTWEEIDEEGNHHPLSEAGSHIQHTFEQPGRYVIRATNAKQAWQQSVTISRNQVCSISPDRTPVNGNITTFSITTTFPDLNEREQFKLHWKLTGPESSHCIGETTFRHLFTHCGHYTLYAYLYNIQQEGILHFEVKNAAVITARWTTPNGVVIRQAGYDQDVCMYFEHAGLEEKKVQLEIYARQAFHKTLIQLLPQQSVTQTKVFRPLSVNSLRQQLRPGWNNQQIAISFRIKPVDNMPLEQQDSPQLLLHYQPRIVEIYFTDHQDQRRYFNTDHHQKIAVKVHAANLTNQRLQITLLRRRGSPPLLHPLTPYPNSEIHPLLEKDIVISRHEAIVDKAGTILQPISLESLSEISLVYALIELPGYNTVYSRQLFVYPGQQLQLPASFKVRSSTIIERVSVSEDPPACQSLVWGSKVSCAFRKKVIDIAKRLQADPNHLMTCMAFETGGSFLPHLLSGYKAKNTPAVEELTEGLLERHAVGLVQFTQTGIDQMNDLWNLGATKKKLACMSAIEQLEYVYHYLREFKGRLNSLQDFYMTILKPEGVGKDDEYIVFSRELDVRIRKQWYAKNRGLDTNNDDKITKKEVSIIIHKKYAEGLNYKNGCALDCPFSSSNFPSQNSKWHHPTDNLQLRGWYDSWDPRRSRYGMIEGRKSGKHQGLDFYAPVGTPVYACVEGTIVSSYYSYSYGNVVVLNGTYENNSYYFFYAHLQTKSLMEVGSTVNMGTIIGHTGKTGNAAGMRQDQEHLHFEIRTEDPVGRGFEGRLNPLEVISELNKDEIINPSKNNQYAK</sequence>
<dbReference type="PROSITE" id="PS00018">
    <property type="entry name" value="EF_HAND_1"/>
    <property type="match status" value="1"/>
</dbReference>
<dbReference type="PANTHER" id="PTHR21666">
    <property type="entry name" value="PEPTIDASE-RELATED"/>
    <property type="match status" value="1"/>
</dbReference>
<dbReference type="InterPro" id="IPR011055">
    <property type="entry name" value="Dup_hybrid_motif"/>
</dbReference>
<protein>
    <submittedName>
        <fullName evidence="2">Peptidoglycan DD-metalloendopeptidase family protein</fullName>
    </submittedName>
</protein>
<dbReference type="PANTHER" id="PTHR21666:SF270">
    <property type="entry name" value="MUREIN HYDROLASE ACTIVATOR ENVC"/>
    <property type="match status" value="1"/>
</dbReference>
<reference evidence="2 3" key="1">
    <citation type="submission" date="2020-09" db="EMBL/GenBank/DDBJ databases">
        <title>Genome sequences of type strains of Chitinophaga qingshengii and Chitinophaga varians.</title>
        <authorList>
            <person name="Kittiwongwattana C."/>
        </authorList>
    </citation>
    <scope>NUCLEOTIDE SEQUENCE [LARGE SCALE GENOMIC DNA]</scope>
    <source>
        <strain evidence="2 3">JCM 30026</strain>
    </source>
</reference>
<comment type="caution">
    <text evidence="2">The sequence shown here is derived from an EMBL/GenBank/DDBJ whole genome shotgun (WGS) entry which is preliminary data.</text>
</comment>
<organism evidence="2 3">
    <name type="scientific">Chitinophaga qingshengii</name>
    <dbReference type="NCBI Taxonomy" id="1569794"/>
    <lineage>
        <taxon>Bacteria</taxon>
        <taxon>Pseudomonadati</taxon>
        <taxon>Bacteroidota</taxon>
        <taxon>Chitinophagia</taxon>
        <taxon>Chitinophagales</taxon>
        <taxon>Chitinophagaceae</taxon>
        <taxon>Chitinophaga</taxon>
    </lineage>
</organism>
<proteinExistence type="predicted"/>
<accession>A0ABR7TMM4</accession>
<evidence type="ECO:0000259" key="1">
    <source>
        <dbReference type="Pfam" id="PF01551"/>
    </source>
</evidence>
<dbReference type="Pfam" id="PF14107">
    <property type="entry name" value="DUF4280"/>
    <property type="match status" value="1"/>
</dbReference>
<dbReference type="CDD" id="cd12797">
    <property type="entry name" value="M23_peptidase"/>
    <property type="match status" value="1"/>
</dbReference>
<dbReference type="InterPro" id="IPR018247">
    <property type="entry name" value="EF_Hand_1_Ca_BS"/>
</dbReference>
<dbReference type="Proteomes" id="UP000659124">
    <property type="component" value="Unassembled WGS sequence"/>
</dbReference>
<name>A0ABR7TMM4_9BACT</name>
<dbReference type="Gene3D" id="2.70.70.10">
    <property type="entry name" value="Glucose Permease (Domain IIA)"/>
    <property type="match status" value="1"/>
</dbReference>
<dbReference type="InterPro" id="IPR025460">
    <property type="entry name" value="DUF4280"/>
</dbReference>
<evidence type="ECO:0000313" key="3">
    <source>
        <dbReference type="Proteomes" id="UP000659124"/>
    </source>
</evidence>
<dbReference type="EMBL" id="JACVFC010000001">
    <property type="protein sequence ID" value="MBC9930880.1"/>
    <property type="molecule type" value="Genomic_DNA"/>
</dbReference>
<dbReference type="InterPro" id="IPR016047">
    <property type="entry name" value="M23ase_b-sheet_dom"/>
</dbReference>
<dbReference type="InterPro" id="IPR050570">
    <property type="entry name" value="Cell_wall_metabolism_enzyme"/>
</dbReference>